<dbReference type="InterPro" id="IPR001610">
    <property type="entry name" value="PAC"/>
</dbReference>
<dbReference type="SMART" id="SM00448">
    <property type="entry name" value="REC"/>
    <property type="match status" value="1"/>
</dbReference>
<evidence type="ECO:0000256" key="2">
    <source>
        <dbReference type="ARBA" id="ARBA00012438"/>
    </source>
</evidence>
<dbReference type="Pfam" id="PF13426">
    <property type="entry name" value="PAS_9"/>
    <property type="match status" value="1"/>
</dbReference>
<feature type="domain" description="Histidine kinase" evidence="10">
    <location>
        <begin position="641"/>
        <end position="865"/>
    </location>
</feature>
<dbReference type="GO" id="GO:0016020">
    <property type="term" value="C:membrane"/>
    <property type="evidence" value="ECO:0007669"/>
    <property type="project" value="InterPro"/>
</dbReference>
<keyword evidence="9" id="KW-0472">Membrane</keyword>
<dbReference type="SUPFAM" id="SSF55781">
    <property type="entry name" value="GAF domain-like"/>
    <property type="match status" value="1"/>
</dbReference>
<dbReference type="InterPro" id="IPR035965">
    <property type="entry name" value="PAS-like_dom_sf"/>
</dbReference>
<feature type="transmembrane region" description="Helical" evidence="9">
    <location>
        <begin position="6"/>
        <end position="27"/>
    </location>
</feature>
<evidence type="ECO:0000259" key="13">
    <source>
        <dbReference type="PROSITE" id="PS50113"/>
    </source>
</evidence>
<evidence type="ECO:0000259" key="14">
    <source>
        <dbReference type="PROSITE" id="PS50885"/>
    </source>
</evidence>
<dbReference type="InterPro" id="IPR000700">
    <property type="entry name" value="PAS-assoc_C"/>
</dbReference>
<dbReference type="InterPro" id="IPR036890">
    <property type="entry name" value="HATPase_C_sf"/>
</dbReference>
<proteinExistence type="predicted"/>
<keyword evidence="9" id="KW-1133">Transmembrane helix</keyword>
<evidence type="ECO:0000256" key="7">
    <source>
        <dbReference type="ARBA" id="ARBA00022840"/>
    </source>
</evidence>
<dbReference type="SUPFAM" id="SSF55874">
    <property type="entry name" value="ATPase domain of HSP90 chaperone/DNA topoisomerase II/histidine kinase"/>
    <property type="match status" value="1"/>
</dbReference>
<evidence type="ECO:0000256" key="1">
    <source>
        <dbReference type="ARBA" id="ARBA00000085"/>
    </source>
</evidence>
<dbReference type="InterPro" id="IPR013655">
    <property type="entry name" value="PAS_fold_3"/>
</dbReference>
<gene>
    <name evidence="15" type="ORF">MNBD_NITROSPINAE01-1806</name>
</gene>
<dbReference type="InterPro" id="IPR003660">
    <property type="entry name" value="HAMP_dom"/>
</dbReference>
<keyword evidence="7" id="KW-0067">ATP-binding</keyword>
<dbReference type="Gene3D" id="3.30.450.40">
    <property type="match status" value="1"/>
</dbReference>
<dbReference type="EC" id="2.7.13.3" evidence="2"/>
<feature type="transmembrane region" description="Helical" evidence="9">
    <location>
        <begin position="147"/>
        <end position="168"/>
    </location>
</feature>
<evidence type="ECO:0000256" key="3">
    <source>
        <dbReference type="ARBA" id="ARBA00022553"/>
    </source>
</evidence>
<evidence type="ECO:0000256" key="4">
    <source>
        <dbReference type="ARBA" id="ARBA00022679"/>
    </source>
</evidence>
<dbReference type="PROSITE" id="PS50109">
    <property type="entry name" value="HIS_KIN"/>
    <property type="match status" value="1"/>
</dbReference>
<dbReference type="PROSITE" id="PS50113">
    <property type="entry name" value="PAC"/>
    <property type="match status" value="2"/>
</dbReference>
<feature type="domain" description="PAS" evidence="12">
    <location>
        <begin position="219"/>
        <end position="290"/>
    </location>
</feature>
<dbReference type="Gene3D" id="3.40.50.2300">
    <property type="match status" value="1"/>
</dbReference>
<dbReference type="SUPFAM" id="SSF47384">
    <property type="entry name" value="Homodimeric domain of signal transducing histidine kinase"/>
    <property type="match status" value="1"/>
</dbReference>
<keyword evidence="9" id="KW-0812">Transmembrane</keyword>
<evidence type="ECO:0000259" key="12">
    <source>
        <dbReference type="PROSITE" id="PS50112"/>
    </source>
</evidence>
<comment type="catalytic activity">
    <reaction evidence="1">
        <text>ATP + protein L-histidine = ADP + protein N-phospho-L-histidine.</text>
        <dbReference type="EC" id="2.7.13.3"/>
    </reaction>
</comment>
<dbReference type="Gene3D" id="3.30.450.20">
    <property type="entry name" value="PAS domain"/>
    <property type="match status" value="2"/>
</dbReference>
<dbReference type="CDD" id="cd00130">
    <property type="entry name" value="PAS"/>
    <property type="match status" value="1"/>
</dbReference>
<keyword evidence="3" id="KW-0597">Phosphoprotein</keyword>
<dbReference type="AlphaFoldDB" id="A0A3B1CRW8"/>
<dbReference type="PROSITE" id="PS50110">
    <property type="entry name" value="RESPONSE_REGULATORY"/>
    <property type="match status" value="1"/>
</dbReference>
<dbReference type="Pfam" id="PF02518">
    <property type="entry name" value="HATPase_c"/>
    <property type="match status" value="1"/>
</dbReference>
<dbReference type="Gene3D" id="3.30.565.10">
    <property type="entry name" value="Histidine kinase-like ATPase, C-terminal domain"/>
    <property type="match status" value="1"/>
</dbReference>
<dbReference type="Pfam" id="PF08447">
    <property type="entry name" value="PAS_3"/>
    <property type="match status" value="1"/>
</dbReference>
<evidence type="ECO:0000256" key="6">
    <source>
        <dbReference type="ARBA" id="ARBA00022777"/>
    </source>
</evidence>
<dbReference type="PROSITE" id="PS50112">
    <property type="entry name" value="PAS"/>
    <property type="match status" value="1"/>
</dbReference>
<dbReference type="GO" id="GO:0000155">
    <property type="term" value="F:phosphorelay sensor kinase activity"/>
    <property type="evidence" value="ECO:0007669"/>
    <property type="project" value="InterPro"/>
</dbReference>
<dbReference type="GO" id="GO:0008168">
    <property type="term" value="F:methyltransferase activity"/>
    <property type="evidence" value="ECO:0007669"/>
    <property type="project" value="UniProtKB-KW"/>
</dbReference>
<evidence type="ECO:0000256" key="8">
    <source>
        <dbReference type="ARBA" id="ARBA00023012"/>
    </source>
</evidence>
<dbReference type="InterPro" id="IPR011006">
    <property type="entry name" value="CheY-like_superfamily"/>
</dbReference>
<dbReference type="EMBL" id="UOGC01000089">
    <property type="protein sequence ID" value="VAX19427.1"/>
    <property type="molecule type" value="Genomic_DNA"/>
</dbReference>
<dbReference type="InterPro" id="IPR036097">
    <property type="entry name" value="HisK_dim/P_sf"/>
</dbReference>
<dbReference type="GO" id="GO:0005524">
    <property type="term" value="F:ATP binding"/>
    <property type="evidence" value="ECO:0007669"/>
    <property type="project" value="UniProtKB-KW"/>
</dbReference>
<protein>
    <recommendedName>
        <fullName evidence="2">histidine kinase</fullName>
        <ecNumber evidence="2">2.7.13.3</ecNumber>
    </recommendedName>
</protein>
<keyword evidence="6" id="KW-0418">Kinase</keyword>
<evidence type="ECO:0000259" key="10">
    <source>
        <dbReference type="PROSITE" id="PS50109"/>
    </source>
</evidence>
<dbReference type="InterPro" id="IPR029016">
    <property type="entry name" value="GAF-like_dom_sf"/>
</dbReference>
<dbReference type="InterPro" id="IPR000014">
    <property type="entry name" value="PAS"/>
</dbReference>
<dbReference type="PANTHER" id="PTHR43065">
    <property type="entry name" value="SENSOR HISTIDINE KINASE"/>
    <property type="match status" value="1"/>
</dbReference>
<dbReference type="InterPro" id="IPR003594">
    <property type="entry name" value="HATPase_dom"/>
</dbReference>
<evidence type="ECO:0000256" key="5">
    <source>
        <dbReference type="ARBA" id="ARBA00022741"/>
    </source>
</evidence>
<dbReference type="Gene3D" id="1.10.287.130">
    <property type="match status" value="1"/>
</dbReference>
<organism evidence="15">
    <name type="scientific">hydrothermal vent metagenome</name>
    <dbReference type="NCBI Taxonomy" id="652676"/>
    <lineage>
        <taxon>unclassified sequences</taxon>
        <taxon>metagenomes</taxon>
        <taxon>ecological metagenomes</taxon>
    </lineage>
</organism>
<keyword evidence="8" id="KW-0902">Two-component regulatory system</keyword>
<feature type="domain" description="PAC" evidence="13">
    <location>
        <begin position="292"/>
        <end position="345"/>
    </location>
</feature>
<dbReference type="SUPFAM" id="SSF52172">
    <property type="entry name" value="CheY-like"/>
    <property type="match status" value="1"/>
</dbReference>
<dbReference type="SUPFAM" id="SSF55785">
    <property type="entry name" value="PYP-like sensor domain (PAS domain)"/>
    <property type="match status" value="2"/>
</dbReference>
<dbReference type="GO" id="GO:0032259">
    <property type="term" value="P:methylation"/>
    <property type="evidence" value="ECO:0007669"/>
    <property type="project" value="UniProtKB-KW"/>
</dbReference>
<dbReference type="PANTHER" id="PTHR43065:SF46">
    <property type="entry name" value="C4-DICARBOXYLATE TRANSPORT SENSOR PROTEIN DCTB"/>
    <property type="match status" value="1"/>
</dbReference>
<dbReference type="PROSITE" id="PS50885">
    <property type="entry name" value="HAMP"/>
    <property type="match status" value="1"/>
</dbReference>
<evidence type="ECO:0000313" key="15">
    <source>
        <dbReference type="EMBL" id="VAX19427.1"/>
    </source>
</evidence>
<dbReference type="SMART" id="SM00086">
    <property type="entry name" value="PAC"/>
    <property type="match status" value="2"/>
</dbReference>
<keyword evidence="5" id="KW-0547">Nucleotide-binding</keyword>
<feature type="domain" description="Response regulatory" evidence="11">
    <location>
        <begin position="891"/>
        <end position="1007"/>
    </location>
</feature>
<dbReference type="InterPro" id="IPR004358">
    <property type="entry name" value="Sig_transdc_His_kin-like_C"/>
</dbReference>
<accession>A0A3B1CRW8</accession>
<dbReference type="Gene3D" id="6.10.340.10">
    <property type="match status" value="1"/>
</dbReference>
<dbReference type="NCBIfam" id="TIGR00229">
    <property type="entry name" value="sensory_box"/>
    <property type="match status" value="1"/>
</dbReference>
<feature type="domain" description="PAC" evidence="13">
    <location>
        <begin position="576"/>
        <end position="628"/>
    </location>
</feature>
<dbReference type="SMART" id="SM00388">
    <property type="entry name" value="HisKA"/>
    <property type="match status" value="1"/>
</dbReference>
<reference evidence="15" key="1">
    <citation type="submission" date="2018-06" db="EMBL/GenBank/DDBJ databases">
        <authorList>
            <person name="Zhirakovskaya E."/>
        </authorList>
    </citation>
    <scope>NUCLEOTIDE SEQUENCE</scope>
</reference>
<dbReference type="SMART" id="SM00091">
    <property type="entry name" value="PAS"/>
    <property type="match status" value="2"/>
</dbReference>
<dbReference type="PRINTS" id="PR00344">
    <property type="entry name" value="BCTRLSENSOR"/>
</dbReference>
<dbReference type="InterPro" id="IPR005467">
    <property type="entry name" value="His_kinase_dom"/>
</dbReference>
<evidence type="ECO:0000256" key="9">
    <source>
        <dbReference type="SAM" id="Phobius"/>
    </source>
</evidence>
<evidence type="ECO:0000259" key="11">
    <source>
        <dbReference type="PROSITE" id="PS50110"/>
    </source>
</evidence>
<name>A0A3B1CRW8_9ZZZZ</name>
<dbReference type="CDD" id="cd00082">
    <property type="entry name" value="HisKA"/>
    <property type="match status" value="1"/>
</dbReference>
<sequence length="1009" mass="111480">MKGFSFATKLIAGVITIQTVIVVVLLWNSARFIENSNLEVYEHSAHEIISAIADSLAPVISLDEKTTLAEFIATLEESGHFEYLVVKNDQGKNVASFGSIPVFSEENTLDVTEPITDESGKELATLRVGFVTSHAGLFTSDAWRGSVSIALFVVFFSALITAFVAWFYTRNLRKLREGTEAMICGDLSKEIKIDSHDEVEEVAKAVNRLASYLGKSLLELNQFKDTLDNTLDCVFMFVPDTLKLIYVNQGAIEQVGYTREELLNMSPVDIKPEFSERSFREVLAPMLTGKKQTHMFETVHKCKDGNLVPVEIFLQYVSTAGEEGRFVAIVRDITERKKVERALLKAAEGFSTPNSEEFFAELAKYLANEMEMDYSFVGEFLKSKDMVATMAVCAKGNIVDNFEYDLKGAPCRNVIGGDICYYTENIQRQFPEDTLLVDMEIESYIGVPLLSKEGAVMGLMVLLDTKPLERPTFVKSMLQIFSTRAAIELERAIADRALRASRERLARAQQIAGMGDWEWDMEKNTMRWSDQMYRTLSLASQEKPASLSLLLELAHHKDRAELRKSMQGAGSEWLTADLDYRLKVRKGPDRTVHIHAEVVVDDSGKVMKVVGTLQDITRRKSEENTLMQRQKLESLGVLTGGVAHDFNNILASIMGNANLAMEDISKDSPAHECLEDVILSSKRAADLAGQMLAYSGQGKFSSESINLSDLVSNMTRLVSAATPKHVVVKYELSGDIPPIDADANQMRQVVMNLVINAAEAIGDAGGTVTVSTGTVDISKNDFKACIDSDISEGTYVFAEVLDDGEGMDAETVSKIFDPFFTTKFIGRGLGLAAALGIARGHGGTISVKSDLGAGACFRVFYPVAITPPEKKIERHLPPRKQNNDNGNKIKTVLVVDDDSHVLDATIRMLKKAGYNVIPAHDGGEAISVFRDQHKNIDLVLMDVNMPVLRGEDAFEQMCEIQSTARVILTSGYSVKEASSRFKDAPPAGFIQKPYTYKDLVNKLKQVLTA</sequence>
<dbReference type="CDD" id="cd06225">
    <property type="entry name" value="HAMP"/>
    <property type="match status" value="1"/>
</dbReference>
<dbReference type="InterPro" id="IPR003661">
    <property type="entry name" value="HisK_dim/P_dom"/>
</dbReference>
<dbReference type="InterPro" id="IPR001789">
    <property type="entry name" value="Sig_transdc_resp-reg_receiver"/>
</dbReference>
<dbReference type="CDD" id="cd00156">
    <property type="entry name" value="REC"/>
    <property type="match status" value="1"/>
</dbReference>
<dbReference type="SMART" id="SM00387">
    <property type="entry name" value="HATPase_c"/>
    <property type="match status" value="1"/>
</dbReference>
<dbReference type="Gene3D" id="2.10.70.100">
    <property type="match status" value="1"/>
</dbReference>
<dbReference type="Pfam" id="PF00072">
    <property type="entry name" value="Response_reg"/>
    <property type="match status" value="1"/>
</dbReference>
<keyword evidence="15" id="KW-0489">Methyltransferase</keyword>
<keyword evidence="4 15" id="KW-0808">Transferase</keyword>
<feature type="domain" description="HAMP" evidence="14">
    <location>
        <begin position="166"/>
        <end position="218"/>
    </location>
</feature>